<name>A0A8S5STG2_9CAUD</name>
<sequence>MRLTQNIKKQILANILEDHEITKQAKKIMAESRDLAMAITLDQMPEGVTNFVGLQKMMRSFQDTYNNMFSISVYASRATFSHNKDMPHGIGSVYDATFEVNMGGNIRTLSLSGDNYSWRCHRGYWGDKFNNMMAPDIGEIVPGFETALLAALVELNEEGEQVPIYMPRGRADYPADHEFCKRLDKNDKARRDLRAKYDEFKLSVMGTLNKYTTDTKLIKAWPEVKQFIPQEEKKSTAVALDVKTLNEICGIPR</sequence>
<reference evidence="2" key="1">
    <citation type="journal article" date="2021" name="Proc. Natl. Acad. Sci. U.S.A.">
        <title>A Catalog of Tens of Thousands of Viruses from Human Metagenomes Reveals Hidden Associations with Chronic Diseases.</title>
        <authorList>
            <person name="Tisza M.J."/>
            <person name="Buck C.B."/>
        </authorList>
    </citation>
    <scope>NUCLEOTIDE SEQUENCE</scope>
    <source>
        <strain evidence="2">CtFRY1</strain>
    </source>
</reference>
<organism evidence="2">
    <name type="scientific">Siphoviridae sp. ctFRY1</name>
    <dbReference type="NCBI Taxonomy" id="2827820"/>
    <lineage>
        <taxon>Viruses</taxon>
        <taxon>Duplodnaviria</taxon>
        <taxon>Heunggongvirae</taxon>
        <taxon>Uroviricota</taxon>
        <taxon>Caudoviricetes</taxon>
    </lineage>
</organism>
<accession>A0A8S5STG2</accession>
<dbReference type="EMBL" id="BK032676">
    <property type="protein sequence ID" value="DAF54297.1"/>
    <property type="molecule type" value="Genomic_DNA"/>
</dbReference>
<protein>
    <submittedName>
        <fullName evidence="2">Nucleotide modification associated domain 5</fullName>
    </submittedName>
</protein>
<feature type="domain" description="Nucleotide modification associated" evidence="1">
    <location>
        <begin position="1"/>
        <end position="252"/>
    </location>
</feature>
<dbReference type="Pfam" id="PF18757">
    <property type="entry name" value="Nmad5"/>
    <property type="match status" value="1"/>
</dbReference>
<evidence type="ECO:0000313" key="2">
    <source>
        <dbReference type="EMBL" id="DAF54297.1"/>
    </source>
</evidence>
<proteinExistence type="predicted"/>
<dbReference type="InterPro" id="IPR040835">
    <property type="entry name" value="Nmad5"/>
</dbReference>
<evidence type="ECO:0000259" key="1">
    <source>
        <dbReference type="Pfam" id="PF18757"/>
    </source>
</evidence>